<proteinExistence type="predicted"/>
<protein>
    <submittedName>
        <fullName evidence="1">Uncharacterized protein</fullName>
    </submittedName>
</protein>
<evidence type="ECO:0000313" key="1">
    <source>
        <dbReference type="EMBL" id="MBD2504692.1"/>
    </source>
</evidence>
<organism evidence="1 2">
    <name type="scientific">Anabaena azotica FACHB-119</name>
    <dbReference type="NCBI Taxonomy" id="947527"/>
    <lineage>
        <taxon>Bacteria</taxon>
        <taxon>Bacillati</taxon>
        <taxon>Cyanobacteriota</taxon>
        <taxon>Cyanophyceae</taxon>
        <taxon>Nostocales</taxon>
        <taxon>Nostocaceae</taxon>
        <taxon>Anabaena</taxon>
        <taxon>Anabaena azotica</taxon>
    </lineage>
</organism>
<comment type="caution">
    <text evidence="1">The sequence shown here is derived from an EMBL/GenBank/DDBJ whole genome shotgun (WGS) entry which is preliminary data.</text>
</comment>
<gene>
    <name evidence="1" type="ORF">H6G83_29500</name>
</gene>
<keyword evidence="2" id="KW-1185">Reference proteome</keyword>
<dbReference type="EMBL" id="JACJSG010000057">
    <property type="protein sequence ID" value="MBD2504692.1"/>
    <property type="molecule type" value="Genomic_DNA"/>
</dbReference>
<name>A0ABR8DBW4_9NOST</name>
<dbReference type="Proteomes" id="UP000661112">
    <property type="component" value="Unassembled WGS sequence"/>
</dbReference>
<reference evidence="1 2" key="1">
    <citation type="journal article" date="2020" name="ISME J.">
        <title>Comparative genomics reveals insights into cyanobacterial evolution and habitat adaptation.</title>
        <authorList>
            <person name="Chen M.Y."/>
            <person name="Teng W.K."/>
            <person name="Zhao L."/>
            <person name="Hu C.X."/>
            <person name="Zhou Y.K."/>
            <person name="Han B.P."/>
            <person name="Song L.R."/>
            <person name="Shu W.S."/>
        </authorList>
    </citation>
    <scope>NUCLEOTIDE SEQUENCE [LARGE SCALE GENOMIC DNA]</scope>
    <source>
        <strain evidence="1 2">FACHB-119</strain>
    </source>
</reference>
<sequence>MKLVNGWLITRAYRIHQANSNTVTMTKRDVDDLACAYAVVHLRKPCTCYNLIS</sequence>
<accession>A0ABR8DBW4</accession>
<dbReference type="RefSeq" id="WP_190478736.1">
    <property type="nucleotide sequence ID" value="NZ_JACJSG010000057.1"/>
</dbReference>
<evidence type="ECO:0000313" key="2">
    <source>
        <dbReference type="Proteomes" id="UP000661112"/>
    </source>
</evidence>